<reference evidence="2 3" key="1">
    <citation type="submission" date="2014-06" db="EMBL/GenBank/DDBJ databases">
        <title>Shewanella sp. YQH10.</title>
        <authorList>
            <person name="Liu Y."/>
            <person name="Zeng R."/>
        </authorList>
    </citation>
    <scope>NUCLEOTIDE SEQUENCE [LARGE SCALE GENOMIC DNA]</scope>
    <source>
        <strain evidence="2 3">YQH10</strain>
    </source>
</reference>
<keyword evidence="3" id="KW-1185">Reference proteome</keyword>
<sequence length="120" mass="13301">MNNPMTLLVVQNLERSLSFYTEMLGLTLLEQHVDCIKLAAAEHSIFMFQGTAAAAEYSHGEQANATLVFSVADIDSKMAELKARGVSFLHAVPNENRWGRYAAFKDPSGIIHELFELKGD</sequence>
<dbReference type="Pfam" id="PF00903">
    <property type="entry name" value="Glyoxalase"/>
    <property type="match status" value="1"/>
</dbReference>
<evidence type="ECO:0000259" key="1">
    <source>
        <dbReference type="PROSITE" id="PS51819"/>
    </source>
</evidence>
<protein>
    <submittedName>
        <fullName evidence="2">Glyoxalase</fullName>
    </submittedName>
</protein>
<organism evidence="2 3">
    <name type="scientific">Shewanella mangrovi</name>
    <dbReference type="NCBI Taxonomy" id="1515746"/>
    <lineage>
        <taxon>Bacteria</taxon>
        <taxon>Pseudomonadati</taxon>
        <taxon>Pseudomonadota</taxon>
        <taxon>Gammaproteobacteria</taxon>
        <taxon>Alteromonadales</taxon>
        <taxon>Shewanellaceae</taxon>
        <taxon>Shewanella</taxon>
    </lineage>
</organism>
<accession>A0A094LPE8</accession>
<proteinExistence type="predicted"/>
<dbReference type="EMBL" id="JPEO01000010">
    <property type="protein sequence ID" value="KFZ37028.1"/>
    <property type="molecule type" value="Genomic_DNA"/>
</dbReference>
<dbReference type="PROSITE" id="PS51819">
    <property type="entry name" value="VOC"/>
    <property type="match status" value="1"/>
</dbReference>
<feature type="domain" description="VOC" evidence="1">
    <location>
        <begin position="1"/>
        <end position="117"/>
    </location>
</feature>
<gene>
    <name evidence="2" type="ORF">HR45_13375</name>
</gene>
<dbReference type="Gene3D" id="3.10.180.10">
    <property type="entry name" value="2,3-Dihydroxybiphenyl 1,2-Dioxygenase, domain 1"/>
    <property type="match status" value="1"/>
</dbReference>
<dbReference type="Proteomes" id="UP000029264">
    <property type="component" value="Unassembled WGS sequence"/>
</dbReference>
<dbReference type="STRING" id="1515746.HR45_13375"/>
<dbReference type="OrthoDB" id="317332at2"/>
<name>A0A094LPE8_9GAMM</name>
<dbReference type="AlphaFoldDB" id="A0A094LPE8"/>
<dbReference type="eggNOG" id="COG0346">
    <property type="taxonomic scope" value="Bacteria"/>
</dbReference>
<dbReference type="SUPFAM" id="SSF54593">
    <property type="entry name" value="Glyoxalase/Bleomycin resistance protein/Dihydroxybiphenyl dioxygenase"/>
    <property type="match status" value="1"/>
</dbReference>
<dbReference type="InterPro" id="IPR029068">
    <property type="entry name" value="Glyas_Bleomycin-R_OHBP_Dase"/>
</dbReference>
<dbReference type="RefSeq" id="WP_037443613.1">
    <property type="nucleotide sequence ID" value="NZ_JPEO01000010.1"/>
</dbReference>
<dbReference type="InterPro" id="IPR037523">
    <property type="entry name" value="VOC_core"/>
</dbReference>
<evidence type="ECO:0000313" key="3">
    <source>
        <dbReference type="Proteomes" id="UP000029264"/>
    </source>
</evidence>
<comment type="caution">
    <text evidence="2">The sequence shown here is derived from an EMBL/GenBank/DDBJ whole genome shotgun (WGS) entry which is preliminary data.</text>
</comment>
<dbReference type="InterPro" id="IPR004360">
    <property type="entry name" value="Glyas_Fos-R_dOase_dom"/>
</dbReference>
<evidence type="ECO:0000313" key="2">
    <source>
        <dbReference type="EMBL" id="KFZ37028.1"/>
    </source>
</evidence>